<dbReference type="FunFam" id="3.30.70.3160:FF:000001">
    <property type="entry name" value="Probable tRNA pseudouridine synthase D"/>
    <property type="match status" value="1"/>
</dbReference>
<dbReference type="GO" id="GO:0009982">
    <property type="term" value="F:pseudouridine synthase activity"/>
    <property type="evidence" value="ECO:0007669"/>
    <property type="project" value="InterPro"/>
</dbReference>
<gene>
    <name evidence="7" type="ORF">MDA_GLEAN10022537</name>
</gene>
<dbReference type="PIRSF" id="PIRSF037016">
    <property type="entry name" value="Pseudouridin_synth_euk_prd"/>
    <property type="match status" value="1"/>
</dbReference>
<evidence type="ECO:0000256" key="1">
    <source>
        <dbReference type="ARBA" id="ARBA00001166"/>
    </source>
</evidence>
<dbReference type="InterPro" id="IPR056963">
    <property type="entry name" value="PUS7L_N"/>
</dbReference>
<reference evidence="8" key="1">
    <citation type="journal article" date="2013" name="Science">
        <title>Comparative analysis of bat genomes provides insight into the evolution of flight and immunity.</title>
        <authorList>
            <person name="Zhang G."/>
            <person name="Cowled C."/>
            <person name="Shi Z."/>
            <person name="Huang Z."/>
            <person name="Bishop-Lilly K.A."/>
            <person name="Fang X."/>
            <person name="Wynne J.W."/>
            <person name="Xiong Z."/>
            <person name="Baker M.L."/>
            <person name="Zhao W."/>
            <person name="Tachedjian M."/>
            <person name="Zhu Y."/>
            <person name="Zhou P."/>
            <person name="Jiang X."/>
            <person name="Ng J."/>
            <person name="Yang L."/>
            <person name="Wu L."/>
            <person name="Xiao J."/>
            <person name="Feng Y."/>
            <person name="Chen Y."/>
            <person name="Sun X."/>
            <person name="Zhang Y."/>
            <person name="Marsh G.A."/>
            <person name="Crameri G."/>
            <person name="Broder C.C."/>
            <person name="Frey K.G."/>
            <person name="Wang L.F."/>
            <person name="Wang J."/>
        </authorList>
    </citation>
    <scope>NUCLEOTIDE SEQUENCE [LARGE SCALE GENOMIC DNA]</scope>
</reference>
<dbReference type="EMBL" id="KB101600">
    <property type="protein sequence ID" value="ELK36401.1"/>
    <property type="molecule type" value="Genomic_DNA"/>
</dbReference>
<evidence type="ECO:0000256" key="5">
    <source>
        <dbReference type="SAM" id="MobiDB-lite"/>
    </source>
</evidence>
<dbReference type="Pfam" id="PF23943">
    <property type="entry name" value="PUS7L_N"/>
    <property type="match status" value="1"/>
</dbReference>
<evidence type="ECO:0000256" key="4">
    <source>
        <dbReference type="ARBA" id="ARBA00023235"/>
    </source>
</evidence>
<feature type="region of interest" description="Disordered" evidence="5">
    <location>
        <begin position="96"/>
        <end position="117"/>
    </location>
</feature>
<protein>
    <submittedName>
        <fullName evidence="7">Pseudouridylate synthase 7 like protein-like protein</fullName>
    </submittedName>
</protein>
<dbReference type="GO" id="GO:0008033">
    <property type="term" value="P:tRNA processing"/>
    <property type="evidence" value="ECO:0007669"/>
    <property type="project" value="UniProtKB-KW"/>
</dbReference>
<feature type="domain" description="TRUD" evidence="6">
    <location>
        <begin position="383"/>
        <end position="606"/>
    </location>
</feature>
<dbReference type="InterPro" id="IPR001656">
    <property type="entry name" value="PsdUridine_synth_TruD"/>
</dbReference>
<dbReference type="PANTHER" id="PTHR13326:SF21">
    <property type="entry name" value="PSEUDOURIDYLATE SYNTHASE PUS7L"/>
    <property type="match status" value="1"/>
</dbReference>
<dbReference type="GO" id="GO:0001522">
    <property type="term" value="P:pseudouridine synthesis"/>
    <property type="evidence" value="ECO:0007669"/>
    <property type="project" value="InterPro"/>
</dbReference>
<evidence type="ECO:0000313" key="7">
    <source>
        <dbReference type="EMBL" id="ELK36401.1"/>
    </source>
</evidence>
<keyword evidence="4" id="KW-0413">Isomerase</keyword>
<dbReference type="Pfam" id="PF01142">
    <property type="entry name" value="TruD"/>
    <property type="match status" value="2"/>
</dbReference>
<dbReference type="PROSITE" id="PS50984">
    <property type="entry name" value="TRUD"/>
    <property type="match status" value="1"/>
</dbReference>
<dbReference type="AlphaFoldDB" id="L5MDE7"/>
<name>L5MDE7_MYODS</name>
<evidence type="ECO:0000259" key="6">
    <source>
        <dbReference type="PROSITE" id="PS50984"/>
    </source>
</evidence>
<sequence length="660" mass="75357">MEEDTDFRIRFSSLCFITDHVGFHGTIKSSPSDFVVIEIDERGQLVNKATDEPIYKMSKGLPEPNNFAKKTKLGLQNLVFEEGGNQKVSILVRCSDDDQNHQPGSEKEDAIHDGTSKGEEEKVYALGSLLDEKTNELLDQFACDIKEKWNSESELTGPSPEFSLGRILDKNQRAILHSAIRQKFPFLITVGKNSEIVVKPNLEYKELCQLVSEEEASDFFKYLDAKKENSKFTFKPDTNKDHRKAVHHFVNKKFGNLVETKSFPEANYNAGNPNTVITVRFREKAHKHRKRCVESQERKVIYTAFTLQKENLEMFEAIGFLAVILGVIPSDFSYAGLKDKKAITYQAMVVRKVTPESVKNQINDSANLRERILEAIENVKHKGFVNYYGPQRFGIGRKVHTDQIGLALLKSEMVKAVKLFLTPEDLDDPVNKAKKYFLQTEDAKGTLSLMPEFKVRERALLESLHRFSMTEEGCIQAWFSFPHSMRIFYIHAYSSKIWNEAVSYRLATYGSRVVEGDLVCLDEDGDDEQFPNNKVHLVTEEEESANAYAIHQVVLPVLGYNVQYPKNKVGLWYQEVLSRDGLQTCRFKVPTLKLNVPGCYRKILKQPRNLSYQLIEEHGIDVKAEGSHIDEATLSLLISFDLDASCYATVCLREIMKHDF</sequence>
<comment type="similarity">
    <text evidence="2">Belongs to the pseudouridine synthase TruD family.</text>
</comment>
<comment type="catalytic activity">
    <reaction evidence="1">
        <text>a uridine in mRNA = a pseudouridine in mRNA</text>
        <dbReference type="Rhea" id="RHEA:56644"/>
        <dbReference type="Rhea" id="RHEA-COMP:14658"/>
        <dbReference type="Rhea" id="RHEA-COMP:14659"/>
        <dbReference type="ChEBI" id="CHEBI:65314"/>
        <dbReference type="ChEBI" id="CHEBI:65315"/>
    </reaction>
</comment>
<evidence type="ECO:0000256" key="2">
    <source>
        <dbReference type="ARBA" id="ARBA00007953"/>
    </source>
</evidence>
<keyword evidence="8" id="KW-1185">Reference proteome</keyword>
<dbReference type="Pfam" id="PF25094">
    <property type="entry name" value="R3H_PUS7L"/>
    <property type="match status" value="1"/>
</dbReference>
<dbReference type="SUPFAM" id="SSF55120">
    <property type="entry name" value="Pseudouridine synthase"/>
    <property type="match status" value="1"/>
</dbReference>
<dbReference type="FunFam" id="3.30.2350.20:FF:000004">
    <property type="entry name" value="pseudouridylate synthase 7 homolog-like protein"/>
    <property type="match status" value="1"/>
</dbReference>
<dbReference type="GO" id="GO:0005634">
    <property type="term" value="C:nucleus"/>
    <property type="evidence" value="ECO:0007669"/>
    <property type="project" value="TreeGrafter"/>
</dbReference>
<dbReference type="Gene3D" id="3.30.70.3160">
    <property type="match status" value="1"/>
</dbReference>
<keyword evidence="3" id="KW-0819">tRNA processing</keyword>
<proteinExistence type="inferred from homology"/>
<dbReference type="InterPro" id="IPR011760">
    <property type="entry name" value="PsdUridine_synth_TruD_insert"/>
</dbReference>
<dbReference type="InterPro" id="IPR042214">
    <property type="entry name" value="TruD_catalytic"/>
</dbReference>
<organism evidence="7 8">
    <name type="scientific">Myotis davidii</name>
    <name type="common">David's myotis</name>
    <dbReference type="NCBI Taxonomy" id="225400"/>
    <lineage>
        <taxon>Eukaryota</taxon>
        <taxon>Metazoa</taxon>
        <taxon>Chordata</taxon>
        <taxon>Craniata</taxon>
        <taxon>Vertebrata</taxon>
        <taxon>Euteleostomi</taxon>
        <taxon>Mammalia</taxon>
        <taxon>Eutheria</taxon>
        <taxon>Laurasiatheria</taxon>
        <taxon>Chiroptera</taxon>
        <taxon>Yangochiroptera</taxon>
        <taxon>Vespertilionidae</taxon>
        <taxon>Myotis</taxon>
    </lineage>
</organism>
<dbReference type="CDD" id="cd02576">
    <property type="entry name" value="PseudoU_synth_ScPUS7"/>
    <property type="match status" value="1"/>
</dbReference>
<dbReference type="GO" id="GO:0003723">
    <property type="term" value="F:RNA binding"/>
    <property type="evidence" value="ECO:0007669"/>
    <property type="project" value="InterPro"/>
</dbReference>
<dbReference type="InterPro" id="IPR020103">
    <property type="entry name" value="PsdUridine_synth_cat_dom_sf"/>
</dbReference>
<evidence type="ECO:0000313" key="8">
    <source>
        <dbReference type="Proteomes" id="UP000010556"/>
    </source>
</evidence>
<dbReference type="Gene3D" id="3.30.2350.20">
    <property type="entry name" value="TruD, catalytic domain"/>
    <property type="match status" value="1"/>
</dbReference>
<evidence type="ECO:0000256" key="3">
    <source>
        <dbReference type="ARBA" id="ARBA00022694"/>
    </source>
</evidence>
<dbReference type="InterPro" id="IPR056961">
    <property type="entry name" value="R3H_PUS7L"/>
</dbReference>
<dbReference type="eggNOG" id="KOG2339">
    <property type="taxonomic scope" value="Eukaryota"/>
</dbReference>
<accession>L5MDE7</accession>
<dbReference type="Proteomes" id="UP000010556">
    <property type="component" value="Unassembled WGS sequence"/>
</dbReference>
<dbReference type="PANTHER" id="PTHR13326">
    <property type="entry name" value="TRNA PSEUDOURIDINE SYNTHASE D"/>
    <property type="match status" value="1"/>
</dbReference>